<dbReference type="PANTHER" id="PTHR43128">
    <property type="entry name" value="L-2-HYDROXYCARBOXYLATE DEHYDROGENASE (NAD(P)(+))"/>
    <property type="match status" value="1"/>
</dbReference>
<dbReference type="PRINTS" id="PR00086">
    <property type="entry name" value="LLDHDRGNASE"/>
</dbReference>
<comment type="caution">
    <text evidence="1">The sequence shown here is derived from an EMBL/GenBank/DDBJ whole genome shotgun (WGS) entry which is preliminary data.</text>
</comment>
<organism evidence="1 2">
    <name type="scientific">Streptomyces agglomeratus</name>
    <dbReference type="NCBI Taxonomy" id="285458"/>
    <lineage>
        <taxon>Bacteria</taxon>
        <taxon>Bacillati</taxon>
        <taxon>Actinomycetota</taxon>
        <taxon>Actinomycetes</taxon>
        <taxon>Kitasatosporales</taxon>
        <taxon>Streptomycetaceae</taxon>
        <taxon>Streptomyces</taxon>
    </lineage>
</organism>
<reference evidence="1 2" key="1">
    <citation type="submission" date="2016-08" db="EMBL/GenBank/DDBJ databases">
        <title>Complete genome sequence of Streptomyces agglomeratus strain 6-3-2, a novel anti-MRSA actinomycete isolated from Wuli of Tebit, China.</title>
        <authorList>
            <person name="Chen X."/>
        </authorList>
    </citation>
    <scope>NUCLEOTIDE SEQUENCE [LARGE SCALE GENOMIC DNA]</scope>
    <source>
        <strain evidence="1 2">6-3-2</strain>
    </source>
</reference>
<dbReference type="PANTHER" id="PTHR43128:SF16">
    <property type="entry name" value="L-LACTATE DEHYDROGENASE"/>
    <property type="match status" value="1"/>
</dbReference>
<dbReference type="AlphaFoldDB" id="A0A1E5NZJ1"/>
<dbReference type="Proteomes" id="UP000095759">
    <property type="component" value="Unassembled WGS sequence"/>
</dbReference>
<evidence type="ECO:0008006" key="3">
    <source>
        <dbReference type="Google" id="ProtNLM"/>
    </source>
</evidence>
<proteinExistence type="predicted"/>
<dbReference type="SUPFAM" id="SSF56327">
    <property type="entry name" value="LDH C-terminal domain-like"/>
    <property type="match status" value="1"/>
</dbReference>
<sequence>MRSCDAVVVCPRAVFTNTATRDIRMAGLAANALLITALARQFTGYQGTVAMVTNPVDVLSRLFAEVSGCHRVYGVGSNTDTARYRLILARLLNVPATAVAGHVIGEHGDHAVICASSTTVNGEPAPVPIQQVHAELTARPRRINAGIGRTRCGPAGATLAALEHALGVTDGLIELSAPRRGCWLGIPLRFTAGRPTVCIPPLNPGEARQLANAEDKVRTAYLHTTIKETTSS</sequence>
<dbReference type="Gene3D" id="3.90.110.10">
    <property type="entry name" value="Lactate dehydrogenase/glycoside hydrolase, family 4, C-terminal"/>
    <property type="match status" value="1"/>
</dbReference>
<dbReference type="InterPro" id="IPR001557">
    <property type="entry name" value="L-lactate/malate_DH"/>
</dbReference>
<name>A0A1E5NZJ1_9ACTN</name>
<dbReference type="EMBL" id="MEHJ01000002">
    <property type="protein sequence ID" value="OEJ21730.1"/>
    <property type="molecule type" value="Genomic_DNA"/>
</dbReference>
<keyword evidence="2" id="KW-1185">Reference proteome</keyword>
<evidence type="ECO:0000313" key="2">
    <source>
        <dbReference type="Proteomes" id="UP000095759"/>
    </source>
</evidence>
<dbReference type="GO" id="GO:0004459">
    <property type="term" value="F:L-lactate dehydrogenase (NAD+) activity"/>
    <property type="evidence" value="ECO:0007669"/>
    <property type="project" value="TreeGrafter"/>
</dbReference>
<dbReference type="Gene3D" id="3.40.50.720">
    <property type="entry name" value="NAD(P)-binding Rossmann-like Domain"/>
    <property type="match status" value="1"/>
</dbReference>
<dbReference type="GO" id="GO:0006089">
    <property type="term" value="P:lactate metabolic process"/>
    <property type="evidence" value="ECO:0007669"/>
    <property type="project" value="TreeGrafter"/>
</dbReference>
<gene>
    <name evidence="1" type="ORF">AS594_39040</name>
</gene>
<evidence type="ECO:0000313" key="1">
    <source>
        <dbReference type="EMBL" id="OEJ21730.1"/>
    </source>
</evidence>
<dbReference type="InterPro" id="IPR015955">
    <property type="entry name" value="Lactate_DH/Glyco_Ohase_4_C"/>
</dbReference>
<protein>
    <recommendedName>
        <fullName evidence="3">Lactate/malate dehydrogenase C-terminal domain-containing protein</fullName>
    </recommendedName>
</protein>
<accession>A0A1E5NZJ1</accession>